<name>A0ABP0SX39_9DINO</name>
<evidence type="ECO:0000256" key="1">
    <source>
        <dbReference type="SAM" id="MobiDB-lite"/>
    </source>
</evidence>
<feature type="compositionally biased region" description="Low complexity" evidence="1">
    <location>
        <begin position="7"/>
        <end position="20"/>
    </location>
</feature>
<dbReference type="Proteomes" id="UP001642484">
    <property type="component" value="Unassembled WGS sequence"/>
</dbReference>
<proteinExistence type="predicted"/>
<organism evidence="2 3">
    <name type="scientific">Durusdinium trenchii</name>
    <dbReference type="NCBI Taxonomy" id="1381693"/>
    <lineage>
        <taxon>Eukaryota</taxon>
        <taxon>Sar</taxon>
        <taxon>Alveolata</taxon>
        <taxon>Dinophyceae</taxon>
        <taxon>Suessiales</taxon>
        <taxon>Symbiodiniaceae</taxon>
        <taxon>Durusdinium</taxon>
    </lineage>
</organism>
<evidence type="ECO:0000313" key="3">
    <source>
        <dbReference type="Proteomes" id="UP001642484"/>
    </source>
</evidence>
<sequence>MLGGSNSRSSSSSPSSPLLRTESTATEADIVEHWVGKLEGCPPLLAQLPTDQLGPAEQHREAELVSVTSWLKGTALPHDNTAEATARLICGLATLMGRYSLATELGLGLWRSDLSSPGCQPMRVSLLRQPGDATPVLGSRVAEEESSVVAPLSSYSSAECFIQRIQKEVLLFKDSRLLLCESGLRELDKHSQREAPPSASLQRSQVLEAWS</sequence>
<feature type="region of interest" description="Disordered" evidence="1">
    <location>
        <begin position="1"/>
        <end position="23"/>
    </location>
</feature>
<dbReference type="EMBL" id="CAXAMN010028583">
    <property type="protein sequence ID" value="CAK9117022.1"/>
    <property type="molecule type" value="Genomic_DNA"/>
</dbReference>
<evidence type="ECO:0000313" key="2">
    <source>
        <dbReference type="EMBL" id="CAK9117022.1"/>
    </source>
</evidence>
<gene>
    <name evidence="2" type="ORF">CCMP2556_LOCUS54461</name>
</gene>
<reference evidence="2 3" key="1">
    <citation type="submission" date="2024-02" db="EMBL/GenBank/DDBJ databases">
        <authorList>
            <person name="Chen Y."/>
            <person name="Shah S."/>
            <person name="Dougan E. K."/>
            <person name="Thang M."/>
            <person name="Chan C."/>
        </authorList>
    </citation>
    <scope>NUCLEOTIDE SEQUENCE [LARGE SCALE GENOMIC DNA]</scope>
</reference>
<comment type="caution">
    <text evidence="2">The sequence shown here is derived from an EMBL/GenBank/DDBJ whole genome shotgun (WGS) entry which is preliminary data.</text>
</comment>
<feature type="region of interest" description="Disordered" evidence="1">
    <location>
        <begin position="189"/>
        <end position="211"/>
    </location>
</feature>
<keyword evidence="3" id="KW-1185">Reference proteome</keyword>
<protein>
    <submittedName>
        <fullName evidence="2">Uncharacterized protein</fullName>
    </submittedName>
</protein>
<accession>A0ABP0SX39</accession>